<evidence type="ECO:0000313" key="1">
    <source>
        <dbReference type="EMBL" id="CAE7604731.1"/>
    </source>
</evidence>
<gene>
    <name evidence="1" type="primary">DHRS13</name>
    <name evidence="1" type="ORF">SNAT2548_LOCUS34394</name>
</gene>
<keyword evidence="2" id="KW-1185">Reference proteome</keyword>
<organism evidence="1 2">
    <name type="scientific">Symbiodinium natans</name>
    <dbReference type="NCBI Taxonomy" id="878477"/>
    <lineage>
        <taxon>Eukaryota</taxon>
        <taxon>Sar</taxon>
        <taxon>Alveolata</taxon>
        <taxon>Dinophyceae</taxon>
        <taxon>Suessiales</taxon>
        <taxon>Symbiodiniaceae</taxon>
        <taxon>Symbiodinium</taxon>
    </lineage>
</organism>
<dbReference type="OrthoDB" id="414586at2759"/>
<proteinExistence type="predicted"/>
<accession>A0A812V6I3</accession>
<dbReference type="AlphaFoldDB" id="A0A812V6I3"/>
<evidence type="ECO:0000313" key="2">
    <source>
        <dbReference type="Proteomes" id="UP000604046"/>
    </source>
</evidence>
<comment type="caution">
    <text evidence="1">The sequence shown here is derived from an EMBL/GenBank/DDBJ whole genome shotgun (WGS) entry which is preliminary data.</text>
</comment>
<name>A0A812V6I3_9DINO</name>
<sequence>MDCGCCALPLLLRCHPELVTGATLSHPRKTIALLARSDGRTLRRFCDKVPSQTMRGMLPALFSQVSDRQFIDVVVPLLSSSEQADALSKIACSLDTGAMLEVLNGALPGRLVIVLQAPPEALATIIADVGPGRIGAVVVPLLQEPEDLLRDRLVPLLRMVERPAHMAKIVDQVDASVLIALLRGVRAEALAAVVNGFCEEDFNTEGHVIQLLRALNSAPDLANEKIVPLMEKGEPSKLVRLVQGIPAEKLLAVLSSTEADGVLRLLENTNADFAVRLFQLPLDSVISSMAGGFADVMADRNIAELVKHSTDTLQAGLAQADGVLARGLQARGADPSTGYKFGDLTRGLLSMGQESLEPLQEGWEALQKDVALKTETLTETLQQQVDEHMQKVHASLGQNAQLLKEGLKGGLASSQKRLRAFSCQNDVAYKKGLQEEEVF</sequence>
<reference evidence="1" key="1">
    <citation type="submission" date="2021-02" db="EMBL/GenBank/DDBJ databases">
        <authorList>
            <person name="Dougan E. K."/>
            <person name="Rhodes N."/>
            <person name="Thang M."/>
            <person name="Chan C."/>
        </authorList>
    </citation>
    <scope>NUCLEOTIDE SEQUENCE</scope>
</reference>
<protein>
    <submittedName>
        <fullName evidence="1">DHRS13 protein</fullName>
    </submittedName>
</protein>
<dbReference type="EMBL" id="CAJNDS010002806">
    <property type="protein sequence ID" value="CAE7604731.1"/>
    <property type="molecule type" value="Genomic_DNA"/>
</dbReference>
<dbReference type="Proteomes" id="UP000604046">
    <property type="component" value="Unassembled WGS sequence"/>
</dbReference>